<proteinExistence type="predicted"/>
<name>A0A0A9HBE8_ARUDO</name>
<reference evidence="1" key="1">
    <citation type="submission" date="2014-09" db="EMBL/GenBank/DDBJ databases">
        <authorList>
            <person name="Magalhaes I.L.F."/>
            <person name="Oliveira U."/>
            <person name="Santos F.R."/>
            <person name="Vidigal T.H.D.A."/>
            <person name="Brescovit A.D."/>
            <person name="Santos A.J."/>
        </authorList>
    </citation>
    <scope>NUCLEOTIDE SEQUENCE</scope>
    <source>
        <tissue evidence="1">Shoot tissue taken approximately 20 cm above the soil surface</tissue>
    </source>
</reference>
<accession>A0A0A9HBE8</accession>
<sequence>MLCPSLPRTGSK</sequence>
<protein>
    <submittedName>
        <fullName evidence="1">Uncharacterized protein</fullName>
    </submittedName>
</protein>
<evidence type="ECO:0000313" key="1">
    <source>
        <dbReference type="EMBL" id="JAE32156.1"/>
    </source>
</evidence>
<dbReference type="EMBL" id="GBRH01165740">
    <property type="protein sequence ID" value="JAE32156.1"/>
    <property type="molecule type" value="Transcribed_RNA"/>
</dbReference>
<reference evidence="1" key="2">
    <citation type="journal article" date="2015" name="Data Brief">
        <title>Shoot transcriptome of the giant reed, Arundo donax.</title>
        <authorList>
            <person name="Barrero R.A."/>
            <person name="Guerrero F.D."/>
            <person name="Moolhuijzen P."/>
            <person name="Goolsby J.A."/>
            <person name="Tidwell J."/>
            <person name="Bellgard S.E."/>
            <person name="Bellgard M.I."/>
        </authorList>
    </citation>
    <scope>NUCLEOTIDE SEQUENCE</scope>
    <source>
        <tissue evidence="1">Shoot tissue taken approximately 20 cm above the soil surface</tissue>
    </source>
</reference>
<organism evidence="1">
    <name type="scientific">Arundo donax</name>
    <name type="common">Giant reed</name>
    <name type="synonym">Donax arundinaceus</name>
    <dbReference type="NCBI Taxonomy" id="35708"/>
    <lineage>
        <taxon>Eukaryota</taxon>
        <taxon>Viridiplantae</taxon>
        <taxon>Streptophyta</taxon>
        <taxon>Embryophyta</taxon>
        <taxon>Tracheophyta</taxon>
        <taxon>Spermatophyta</taxon>
        <taxon>Magnoliopsida</taxon>
        <taxon>Liliopsida</taxon>
        <taxon>Poales</taxon>
        <taxon>Poaceae</taxon>
        <taxon>PACMAD clade</taxon>
        <taxon>Arundinoideae</taxon>
        <taxon>Arundineae</taxon>
        <taxon>Arundo</taxon>
    </lineage>
</organism>